<dbReference type="SUPFAM" id="SSF49464">
    <property type="entry name" value="Carboxypeptidase regulatory domain-like"/>
    <property type="match status" value="2"/>
</dbReference>
<feature type="chain" id="PRO_5037695434" evidence="1">
    <location>
        <begin position="21"/>
        <end position="603"/>
    </location>
</feature>
<dbReference type="AlphaFoldDB" id="A0A940DVI2"/>
<reference evidence="3" key="2">
    <citation type="journal article" date="2021" name="PeerJ">
        <title>Extensive microbial diversity within the chicken gut microbiome revealed by metagenomics and culture.</title>
        <authorList>
            <person name="Gilroy R."/>
            <person name="Ravi A."/>
            <person name="Getino M."/>
            <person name="Pursley I."/>
            <person name="Horton D.L."/>
            <person name="Alikhan N.F."/>
            <person name="Baker D."/>
            <person name="Gharbi K."/>
            <person name="Hall N."/>
            <person name="Watson M."/>
            <person name="Adriaenssens E.M."/>
            <person name="Foster-Nyarko E."/>
            <person name="Jarju S."/>
            <person name="Secka A."/>
            <person name="Antonio M."/>
            <person name="Oren A."/>
            <person name="Chaudhuri R.R."/>
            <person name="La Ragione R."/>
            <person name="Hildebrand F."/>
            <person name="Pallen M.J."/>
        </authorList>
    </citation>
    <scope>NUCLEOTIDE SEQUENCE</scope>
    <source>
        <strain evidence="3">G3-8215</strain>
    </source>
</reference>
<dbReference type="EMBL" id="JADILV010000075">
    <property type="protein sequence ID" value="MBO8484486.1"/>
    <property type="molecule type" value="Genomic_DNA"/>
</dbReference>
<dbReference type="GO" id="GO:0004180">
    <property type="term" value="F:carboxypeptidase activity"/>
    <property type="evidence" value="ECO:0007669"/>
    <property type="project" value="UniProtKB-KW"/>
</dbReference>
<dbReference type="Pfam" id="PF13620">
    <property type="entry name" value="CarboxypepD_reg"/>
    <property type="match status" value="1"/>
</dbReference>
<protein>
    <submittedName>
        <fullName evidence="3">Carboxypeptidase regulatory-like domain-containing protein</fullName>
    </submittedName>
</protein>
<evidence type="ECO:0000313" key="3">
    <source>
        <dbReference type="EMBL" id="MBO8484486.1"/>
    </source>
</evidence>
<proteinExistence type="predicted"/>
<keyword evidence="3" id="KW-0378">Hydrolase</keyword>
<feature type="domain" description="SpaA-like prealbumin fold" evidence="2">
    <location>
        <begin position="133"/>
        <end position="200"/>
    </location>
</feature>
<keyword evidence="3" id="KW-0645">Protease</keyword>
<organism evidence="3 4">
    <name type="scientific">Candidatus Cryptobacteroides avicola</name>
    <dbReference type="NCBI Taxonomy" id="2840757"/>
    <lineage>
        <taxon>Bacteria</taxon>
        <taxon>Pseudomonadati</taxon>
        <taxon>Bacteroidota</taxon>
        <taxon>Bacteroidia</taxon>
        <taxon>Bacteroidales</taxon>
        <taxon>Candidatus Cryptobacteroides</taxon>
    </lineage>
</organism>
<dbReference type="Gene3D" id="2.60.40.1120">
    <property type="entry name" value="Carboxypeptidase-like, regulatory domain"/>
    <property type="match status" value="2"/>
</dbReference>
<comment type="caution">
    <text evidence="3">The sequence shown here is derived from an EMBL/GenBank/DDBJ whole genome shotgun (WGS) entry which is preliminary data.</text>
</comment>
<gene>
    <name evidence="3" type="ORF">IAB75_10315</name>
</gene>
<dbReference type="InterPro" id="IPR008969">
    <property type="entry name" value="CarboxyPept-like_regulatory"/>
</dbReference>
<evidence type="ECO:0000259" key="2">
    <source>
        <dbReference type="Pfam" id="PF17802"/>
    </source>
</evidence>
<reference evidence="3" key="1">
    <citation type="submission" date="2020-10" db="EMBL/GenBank/DDBJ databases">
        <authorList>
            <person name="Gilroy R."/>
        </authorList>
    </citation>
    <scope>NUCLEOTIDE SEQUENCE</scope>
    <source>
        <strain evidence="3">G3-8215</strain>
    </source>
</reference>
<evidence type="ECO:0000256" key="1">
    <source>
        <dbReference type="SAM" id="SignalP"/>
    </source>
</evidence>
<name>A0A940DVI2_9BACT</name>
<dbReference type="Pfam" id="PF17802">
    <property type="entry name" value="SpaA"/>
    <property type="match status" value="1"/>
</dbReference>
<evidence type="ECO:0000313" key="4">
    <source>
        <dbReference type="Proteomes" id="UP000725002"/>
    </source>
</evidence>
<accession>A0A940DVI2</accession>
<feature type="signal peptide" evidence="1">
    <location>
        <begin position="1"/>
        <end position="20"/>
    </location>
</feature>
<keyword evidence="1" id="KW-0732">Signal</keyword>
<sequence>MKFKSIFRSFMLLSAIGGMAFFIGSCDKGTGDEGSIGTITGTVLDTEENPIAGVSVTAKDLDVTAETGTDGSYVLENVPVSSILLTFTAEKYQTTNVTVPASWFDENGHAVADIVMNSADAVLSGIVYDGDSENGTSPLSGATITISYGSKTQSATTGQDGTYSFNNLVVQDYSMKVEHPDKITVNNTISASTFKADESGIPAVSVNVTMYETALLPGLSINDLKNADKWYYNEYRGGNTGYPNDWSIAYMSVLDFRGAWQNQGEGVAIQIKNTEADQSNAGSLDMFDSFVFGSKLITEDNKTLTINARTHDTGNPTVFGVQVIDLTAETPAAEKVGSNQSYAGSDYKDFNFDLSKYIGKEVVIAIGTYREQSGDYYRQLVLKHIAFTAEGIQGAAHLTGDTVEGLDGWFMTKQMVRSTMPNEKSSFNAITPSDHISDDNYYKGSEGYSIFRGKSHIIQEWSFMYVSKDVEPHRTEGFIIKTNNDGNLSTTTPSSYFYFKVPVAAGHDKITFNVRTFSSSTPTYFKVTAITEDCTVEHLLPVNAPVGSEGADKCWKAAVESYTDFTYDLSRFDGQDVMITIGVFKGENSGTEDKLCFHTISIN</sequence>
<dbReference type="PROSITE" id="PS51257">
    <property type="entry name" value="PROKAR_LIPOPROTEIN"/>
    <property type="match status" value="1"/>
</dbReference>
<keyword evidence="3" id="KW-0121">Carboxypeptidase</keyword>
<dbReference type="Proteomes" id="UP000725002">
    <property type="component" value="Unassembled WGS sequence"/>
</dbReference>
<dbReference type="InterPro" id="IPR041033">
    <property type="entry name" value="SpaA_PFL_dom_1"/>
</dbReference>